<dbReference type="GO" id="GO:0004521">
    <property type="term" value="F:RNA endonuclease activity"/>
    <property type="evidence" value="ECO:0007669"/>
    <property type="project" value="InterPro"/>
</dbReference>
<dbReference type="EMBL" id="QSLN01000027">
    <property type="protein sequence ID" value="RDV80910.1"/>
    <property type="molecule type" value="Genomic_DNA"/>
</dbReference>
<dbReference type="InterPro" id="IPR002716">
    <property type="entry name" value="PIN_dom"/>
</dbReference>
<dbReference type="Gene3D" id="3.40.50.1010">
    <property type="entry name" value="5'-nuclease"/>
    <property type="match status" value="1"/>
</dbReference>
<dbReference type="Proteomes" id="UP000256329">
    <property type="component" value="Unassembled WGS sequence"/>
</dbReference>
<evidence type="ECO:0000313" key="3">
    <source>
        <dbReference type="Proteomes" id="UP000256329"/>
    </source>
</evidence>
<protein>
    <submittedName>
        <fullName evidence="2">PIN domain-containing protein</fullName>
    </submittedName>
</protein>
<dbReference type="InterPro" id="IPR039018">
    <property type="entry name" value="VapC20-like"/>
</dbReference>
<comment type="caution">
    <text evidence="2">The sequence shown here is derived from an EMBL/GenBank/DDBJ whole genome shotgun (WGS) entry which is preliminary data.</text>
</comment>
<dbReference type="SUPFAM" id="SSF88723">
    <property type="entry name" value="PIN domain-like"/>
    <property type="match status" value="1"/>
</dbReference>
<reference evidence="2 3" key="1">
    <citation type="submission" date="2018-08" db="EMBL/GenBank/DDBJ databases">
        <title>Form III RuBisCO-mediated autotrophy in Thermodesulfobium bacteria.</title>
        <authorList>
            <person name="Toshchakov S.V."/>
            <person name="Kublanov I.V."/>
            <person name="Frolov E."/>
            <person name="Bonch-Osmolovskaya E.A."/>
            <person name="Tourova T.P."/>
            <person name="Chernych N.A."/>
            <person name="Lebedinsky A.V."/>
        </authorList>
    </citation>
    <scope>NUCLEOTIDE SEQUENCE [LARGE SCALE GENOMIC DNA]</scope>
    <source>
        <strain evidence="2 3">SR</strain>
    </source>
</reference>
<gene>
    <name evidence="2" type="ORF">DXX99_10200</name>
</gene>
<keyword evidence="3" id="KW-1185">Reference proteome</keyword>
<sequence length="142" mass="16268">MREAVFIDTAGWLALGNKSDRWHSQAVGIYREITKKGCLRLTTDAVIVELCNALRKPSLRPLAVLLVDNIYRAERSGHLEVVHVTPELLQQGLLLFRSRGDKEWSLTDCISFVVMKQRKVRQALTTDHHFEQAGFERLLREA</sequence>
<evidence type="ECO:0000313" key="2">
    <source>
        <dbReference type="EMBL" id="RDV80910.1"/>
    </source>
</evidence>
<dbReference type="PANTHER" id="PTHR42188:SF1">
    <property type="entry name" value="23S RRNA-SPECIFIC ENDONUCLEASE VAPC20"/>
    <property type="match status" value="1"/>
</dbReference>
<accession>A0A3D8P120</accession>
<organism evidence="2 3">
    <name type="scientific">Ammonifex thiophilus</name>
    <dbReference type="NCBI Taxonomy" id="444093"/>
    <lineage>
        <taxon>Bacteria</taxon>
        <taxon>Bacillati</taxon>
        <taxon>Bacillota</taxon>
        <taxon>Clostridia</taxon>
        <taxon>Thermoanaerobacterales</taxon>
        <taxon>Thermoanaerobacteraceae</taxon>
        <taxon>Ammonifex</taxon>
    </lineage>
</organism>
<dbReference type="Pfam" id="PF01850">
    <property type="entry name" value="PIN"/>
    <property type="match status" value="1"/>
</dbReference>
<feature type="domain" description="PIN" evidence="1">
    <location>
        <begin position="5"/>
        <end position="135"/>
    </location>
</feature>
<dbReference type="AlphaFoldDB" id="A0A3D8P120"/>
<dbReference type="GO" id="GO:0016075">
    <property type="term" value="P:rRNA catabolic process"/>
    <property type="evidence" value="ECO:0007669"/>
    <property type="project" value="TreeGrafter"/>
</dbReference>
<dbReference type="RefSeq" id="WP_115793377.1">
    <property type="nucleotide sequence ID" value="NZ_QSLN01000027.1"/>
</dbReference>
<name>A0A3D8P120_9THEO</name>
<evidence type="ECO:0000259" key="1">
    <source>
        <dbReference type="Pfam" id="PF01850"/>
    </source>
</evidence>
<proteinExistence type="predicted"/>
<dbReference type="OrthoDB" id="164456at2"/>
<dbReference type="InterPro" id="IPR029060">
    <property type="entry name" value="PIN-like_dom_sf"/>
</dbReference>
<dbReference type="PANTHER" id="PTHR42188">
    <property type="entry name" value="23S RRNA-SPECIFIC ENDONUCLEASE VAPC20"/>
    <property type="match status" value="1"/>
</dbReference>